<evidence type="ECO:0000256" key="2">
    <source>
        <dbReference type="ARBA" id="ARBA00022670"/>
    </source>
</evidence>
<dbReference type="Pfam" id="PF18348">
    <property type="entry name" value="SH3_16"/>
    <property type="match status" value="1"/>
</dbReference>
<keyword evidence="7" id="KW-1185">Reference proteome</keyword>
<feature type="domain" description="NlpC/P60" evidence="5">
    <location>
        <begin position="218"/>
        <end position="349"/>
    </location>
</feature>
<evidence type="ECO:0000256" key="1">
    <source>
        <dbReference type="ARBA" id="ARBA00007074"/>
    </source>
</evidence>
<comment type="similarity">
    <text evidence="1">Belongs to the peptidase C40 family.</text>
</comment>
<keyword evidence="2" id="KW-0645">Protease</keyword>
<dbReference type="InterPro" id="IPR000064">
    <property type="entry name" value="NLP_P60_dom"/>
</dbReference>
<evidence type="ECO:0000256" key="4">
    <source>
        <dbReference type="ARBA" id="ARBA00022807"/>
    </source>
</evidence>
<dbReference type="InterPro" id="IPR051202">
    <property type="entry name" value="Peptidase_C40"/>
</dbReference>
<proteinExistence type="inferred from homology"/>
<dbReference type="Pfam" id="PF00877">
    <property type="entry name" value="NLPC_P60"/>
    <property type="match status" value="1"/>
</dbReference>
<dbReference type="RefSeq" id="WP_170035490.1">
    <property type="nucleotide sequence ID" value="NZ_JABDTL010000001.1"/>
</dbReference>
<accession>A0A841H409</accession>
<dbReference type="PROSITE" id="PS51935">
    <property type="entry name" value="NLPC_P60"/>
    <property type="match status" value="1"/>
</dbReference>
<dbReference type="EMBL" id="JACHIA010000018">
    <property type="protein sequence ID" value="MBB6072787.1"/>
    <property type="molecule type" value="Genomic_DNA"/>
</dbReference>
<keyword evidence="4" id="KW-0788">Thiol protease</keyword>
<dbReference type="SUPFAM" id="SSF54001">
    <property type="entry name" value="Cysteine proteinases"/>
    <property type="match status" value="1"/>
</dbReference>
<evidence type="ECO:0000313" key="6">
    <source>
        <dbReference type="EMBL" id="MBB6072787.1"/>
    </source>
</evidence>
<gene>
    <name evidence="6" type="ORF">HNQ61_004451</name>
</gene>
<dbReference type="InterPro" id="IPR041382">
    <property type="entry name" value="SH3_16"/>
</dbReference>
<evidence type="ECO:0000256" key="3">
    <source>
        <dbReference type="ARBA" id="ARBA00022801"/>
    </source>
</evidence>
<reference evidence="6 7" key="1">
    <citation type="submission" date="2020-08" db="EMBL/GenBank/DDBJ databases">
        <title>Genomic Encyclopedia of Type Strains, Phase IV (KMG-IV): sequencing the most valuable type-strain genomes for metagenomic binning, comparative biology and taxonomic classification.</title>
        <authorList>
            <person name="Goeker M."/>
        </authorList>
    </citation>
    <scope>NUCLEOTIDE SEQUENCE [LARGE SCALE GENOMIC DNA]</scope>
    <source>
        <strain evidence="6 7">DSM 29007</strain>
    </source>
</reference>
<dbReference type="Gene3D" id="2.30.30.40">
    <property type="entry name" value="SH3 Domains"/>
    <property type="match status" value="1"/>
</dbReference>
<evidence type="ECO:0000259" key="5">
    <source>
        <dbReference type="PROSITE" id="PS51935"/>
    </source>
</evidence>
<keyword evidence="3" id="KW-0378">Hydrolase</keyword>
<comment type="caution">
    <text evidence="6">The sequence shown here is derived from an EMBL/GenBank/DDBJ whole genome shotgun (WGS) entry which is preliminary data.</text>
</comment>
<dbReference type="PANTHER" id="PTHR47053">
    <property type="entry name" value="MUREIN DD-ENDOPEPTIDASE MEPH-RELATED"/>
    <property type="match status" value="1"/>
</dbReference>
<name>A0A841H409_9BACT</name>
<protein>
    <recommendedName>
        <fullName evidence="5">NlpC/P60 domain-containing protein</fullName>
    </recommendedName>
</protein>
<dbReference type="GO" id="GO:0006508">
    <property type="term" value="P:proteolysis"/>
    <property type="evidence" value="ECO:0007669"/>
    <property type="project" value="UniProtKB-KW"/>
</dbReference>
<dbReference type="Proteomes" id="UP000582837">
    <property type="component" value="Unassembled WGS sequence"/>
</dbReference>
<dbReference type="GO" id="GO:0008234">
    <property type="term" value="F:cysteine-type peptidase activity"/>
    <property type="evidence" value="ECO:0007669"/>
    <property type="project" value="UniProtKB-KW"/>
</dbReference>
<sequence length="351" mass="38283">MKGSPEELKTLVHEVRDAHAPDPRMAVFEVDVEVHGDRVVFVGFTSEPAAAEELHRRAAGLTQWTEVADRVQLLPEAAPDELVHAVVSAALAPMMGGPRIASTQVSQAVLGSRLVVFRREGRWLQCKGPDGYIGWIHAGYVALMDEAGARAWEMGVDGDVWISLGAEVLDDDGAIMARLPWNARITRLGSGLARLPDGRTGHIRGEVIPLGARQLGFPTDPTAICETAPRWLGVPYLWGGITMGGVDCSGFVQALHRMHGHTLPRDSDQQSRAGESVDPGENFEKLLPGDLLFYAEQPGRCTHVTMSLGGSEIIHSSLGNAGVGRNDMAGRRSYERELRRIFLWARRILPR</sequence>
<dbReference type="Gene3D" id="3.90.1720.10">
    <property type="entry name" value="endopeptidase domain like (from Nostoc punctiforme)"/>
    <property type="match status" value="1"/>
</dbReference>
<organism evidence="6 7">
    <name type="scientific">Longimicrobium terrae</name>
    <dbReference type="NCBI Taxonomy" id="1639882"/>
    <lineage>
        <taxon>Bacteria</taxon>
        <taxon>Pseudomonadati</taxon>
        <taxon>Gemmatimonadota</taxon>
        <taxon>Longimicrobiia</taxon>
        <taxon>Longimicrobiales</taxon>
        <taxon>Longimicrobiaceae</taxon>
        <taxon>Longimicrobium</taxon>
    </lineage>
</organism>
<dbReference type="AlphaFoldDB" id="A0A841H409"/>
<dbReference type="PANTHER" id="PTHR47053:SF1">
    <property type="entry name" value="MUREIN DD-ENDOPEPTIDASE MEPH-RELATED"/>
    <property type="match status" value="1"/>
</dbReference>
<dbReference type="InterPro" id="IPR038765">
    <property type="entry name" value="Papain-like_cys_pep_sf"/>
</dbReference>
<evidence type="ECO:0000313" key="7">
    <source>
        <dbReference type="Proteomes" id="UP000582837"/>
    </source>
</evidence>